<keyword evidence="11" id="KW-1185">Reference proteome</keyword>
<dbReference type="RefSeq" id="WP_013765722.1">
    <property type="nucleotide sequence ID" value="NC_015510.1"/>
</dbReference>
<dbReference type="InterPro" id="IPR001737">
    <property type="entry name" value="KsgA/Erm"/>
</dbReference>
<protein>
    <recommendedName>
        <fullName evidence="7">Ribosomal RNA small subunit methyltransferase A</fullName>
        <ecNumber evidence="7">2.1.1.182</ecNumber>
    </recommendedName>
    <alternativeName>
        <fullName evidence="7">16S rRNA (adenine(1518)-N(6)/adenine(1519)-N(6))-dimethyltransferase</fullName>
    </alternativeName>
    <alternativeName>
        <fullName evidence="7">16S rRNA dimethyladenosine transferase</fullName>
    </alternativeName>
    <alternativeName>
        <fullName evidence="7">16S rRNA dimethylase</fullName>
    </alternativeName>
    <alternativeName>
        <fullName evidence="7">S-adenosylmethionine-6-N', N'-adenosyl(rRNA) dimethyltransferase</fullName>
    </alternativeName>
</protein>
<keyword evidence="1 7" id="KW-0963">Cytoplasm</keyword>
<dbReference type="InterPro" id="IPR020596">
    <property type="entry name" value="rRNA_Ade_Mease_Trfase_CS"/>
</dbReference>
<evidence type="ECO:0000256" key="2">
    <source>
        <dbReference type="ARBA" id="ARBA00022552"/>
    </source>
</evidence>
<reference evidence="10 11" key="1">
    <citation type="journal article" date="2011" name="Stand. Genomic Sci.">
        <title>Complete genome sequence of Haliscomenobacter hydrossis type strain (O).</title>
        <authorList>
            <consortium name="US DOE Joint Genome Institute (JGI-PGF)"/>
            <person name="Daligault H."/>
            <person name="Lapidus A."/>
            <person name="Zeytun A."/>
            <person name="Nolan M."/>
            <person name="Lucas S."/>
            <person name="Del Rio T.G."/>
            <person name="Tice H."/>
            <person name="Cheng J.F."/>
            <person name="Tapia R."/>
            <person name="Han C."/>
            <person name="Goodwin L."/>
            <person name="Pitluck S."/>
            <person name="Liolios K."/>
            <person name="Pagani I."/>
            <person name="Ivanova N."/>
            <person name="Huntemann M."/>
            <person name="Mavromatis K."/>
            <person name="Mikhailova N."/>
            <person name="Pati A."/>
            <person name="Chen A."/>
            <person name="Palaniappan K."/>
            <person name="Land M."/>
            <person name="Hauser L."/>
            <person name="Brambilla E.M."/>
            <person name="Rohde M."/>
            <person name="Verbarg S."/>
            <person name="Goker M."/>
            <person name="Bristow J."/>
            <person name="Eisen J.A."/>
            <person name="Markowitz V."/>
            <person name="Hugenholtz P."/>
            <person name="Kyrpides N.C."/>
            <person name="Klenk H.P."/>
            <person name="Woyke T."/>
        </authorList>
    </citation>
    <scope>NUCLEOTIDE SEQUENCE [LARGE SCALE GENOMIC DNA]</scope>
    <source>
        <strain evidence="11">ATCC 27775 / DSM 1100 / LMG 10767 / O</strain>
    </source>
</reference>
<accession>F4KTC4</accession>
<evidence type="ECO:0000256" key="7">
    <source>
        <dbReference type="HAMAP-Rule" id="MF_00607"/>
    </source>
</evidence>
<comment type="subcellular location">
    <subcellularLocation>
        <location evidence="7">Cytoplasm</location>
    </subcellularLocation>
</comment>
<dbReference type="EC" id="2.1.1.182" evidence="7"/>
<keyword evidence="2 7" id="KW-0698">rRNA processing</keyword>
<feature type="binding site" evidence="7 8">
    <location>
        <position position="60"/>
    </location>
    <ligand>
        <name>S-adenosyl-L-methionine</name>
        <dbReference type="ChEBI" id="CHEBI:59789"/>
    </ligand>
</feature>
<dbReference type="SUPFAM" id="SSF53335">
    <property type="entry name" value="S-adenosyl-L-methionine-dependent methyltransferases"/>
    <property type="match status" value="1"/>
</dbReference>
<comment type="catalytic activity">
    <reaction evidence="7">
        <text>adenosine(1518)/adenosine(1519) in 16S rRNA + 4 S-adenosyl-L-methionine = N(6)-dimethyladenosine(1518)/N(6)-dimethyladenosine(1519) in 16S rRNA + 4 S-adenosyl-L-homocysteine + 4 H(+)</text>
        <dbReference type="Rhea" id="RHEA:19609"/>
        <dbReference type="Rhea" id="RHEA-COMP:10232"/>
        <dbReference type="Rhea" id="RHEA-COMP:10233"/>
        <dbReference type="ChEBI" id="CHEBI:15378"/>
        <dbReference type="ChEBI" id="CHEBI:57856"/>
        <dbReference type="ChEBI" id="CHEBI:59789"/>
        <dbReference type="ChEBI" id="CHEBI:74411"/>
        <dbReference type="ChEBI" id="CHEBI:74493"/>
        <dbReference type="EC" id="2.1.1.182"/>
    </reaction>
</comment>
<feature type="binding site" evidence="7 8">
    <location>
        <position position="104"/>
    </location>
    <ligand>
        <name>S-adenosyl-L-methionine</name>
        <dbReference type="ChEBI" id="CHEBI:59789"/>
    </ligand>
</feature>
<reference key="2">
    <citation type="submission" date="2011-04" db="EMBL/GenBank/DDBJ databases">
        <title>Complete sequence of chromosome of Haliscomenobacter hydrossis DSM 1100.</title>
        <authorList>
            <consortium name="US DOE Joint Genome Institute (JGI-PGF)"/>
            <person name="Lucas S."/>
            <person name="Han J."/>
            <person name="Lapidus A."/>
            <person name="Bruce D."/>
            <person name="Goodwin L."/>
            <person name="Pitluck S."/>
            <person name="Peters L."/>
            <person name="Kyrpides N."/>
            <person name="Mavromatis K."/>
            <person name="Ivanova N."/>
            <person name="Ovchinnikova G."/>
            <person name="Pagani I."/>
            <person name="Daligault H."/>
            <person name="Detter J.C."/>
            <person name="Han C."/>
            <person name="Land M."/>
            <person name="Hauser L."/>
            <person name="Markowitz V."/>
            <person name="Cheng J.-F."/>
            <person name="Hugenholtz P."/>
            <person name="Woyke T."/>
            <person name="Wu D."/>
            <person name="Verbarg S."/>
            <person name="Frueling A."/>
            <person name="Brambilla E."/>
            <person name="Klenk H.-P."/>
            <person name="Eisen J.A."/>
        </authorList>
    </citation>
    <scope>NUCLEOTIDE SEQUENCE</scope>
    <source>
        <strain>DSM 1100</strain>
    </source>
</reference>
<dbReference type="GO" id="GO:0052908">
    <property type="term" value="F:16S rRNA (adenine(1518)-N(6)/adenine(1519)-N(6))-dimethyltransferase activity"/>
    <property type="evidence" value="ECO:0007669"/>
    <property type="project" value="UniProtKB-EC"/>
</dbReference>
<gene>
    <name evidence="7" type="primary">rsmA</name>
    <name evidence="7" type="synonym">ksgA</name>
    <name evidence="10" type="ordered locus">Halhy_3322</name>
</gene>
<dbReference type="PROSITE" id="PS51689">
    <property type="entry name" value="SAM_RNA_A_N6_MT"/>
    <property type="match status" value="1"/>
</dbReference>
<feature type="binding site" evidence="7 8">
    <location>
        <position position="84"/>
    </location>
    <ligand>
        <name>S-adenosyl-L-methionine</name>
        <dbReference type="ChEBI" id="CHEBI:59789"/>
    </ligand>
</feature>
<dbReference type="InterPro" id="IPR029063">
    <property type="entry name" value="SAM-dependent_MTases_sf"/>
</dbReference>
<dbReference type="GO" id="GO:0005829">
    <property type="term" value="C:cytosol"/>
    <property type="evidence" value="ECO:0007669"/>
    <property type="project" value="TreeGrafter"/>
</dbReference>
<comment type="similarity">
    <text evidence="7">Belongs to the class I-like SAM-binding methyltransferase superfamily. rRNA adenine N(6)-methyltransferase family. RsmA subfamily.</text>
</comment>
<evidence type="ECO:0000256" key="6">
    <source>
        <dbReference type="ARBA" id="ARBA00022884"/>
    </source>
</evidence>
<keyword evidence="3 7" id="KW-0489">Methyltransferase</keyword>
<dbReference type="HAMAP" id="MF_00607">
    <property type="entry name" value="16SrRNA_methyltr_A"/>
    <property type="match status" value="1"/>
</dbReference>
<dbReference type="Gene3D" id="1.10.8.100">
    <property type="entry name" value="Ribosomal RNA adenine dimethylase-like, domain 2"/>
    <property type="match status" value="1"/>
</dbReference>
<proteinExistence type="inferred from homology"/>
<dbReference type="EMBL" id="CP002691">
    <property type="protein sequence ID" value="AEE51181.1"/>
    <property type="molecule type" value="Genomic_DNA"/>
</dbReference>
<dbReference type="Gene3D" id="3.40.50.150">
    <property type="entry name" value="Vaccinia Virus protein VP39"/>
    <property type="match status" value="1"/>
</dbReference>
<sequence length="260" mass="29637">MKAKKSFGQHFLNREEIAERIANSLTTNTELAPLVLEVGPGKGMLTKYLLAKTASLKVVEADVDMVNYLQKYYPQLQDNIISGDFLKVDLAAVFNGQAFGLIGNFPYNISSQIVFHMIKFRPYVPEMVGMFQKEMADRIIAKPGGKDYGVISVLTQAYYEGKTLFNVDKSCFSPPPKVQSAVIRLLRKENQDLGCDEALFRQVVKTSFNQRRKMLRNTLKPLFAESVEILEDVFYQQRPEQLALNDFIEITRKLQNLNNH</sequence>
<dbReference type="AlphaFoldDB" id="F4KTC4"/>
<keyword evidence="5 7" id="KW-0949">S-adenosyl-L-methionine</keyword>
<dbReference type="InterPro" id="IPR011530">
    <property type="entry name" value="rRNA_adenine_dimethylase"/>
</dbReference>
<dbReference type="FunFam" id="1.10.8.100:FF:000001">
    <property type="entry name" value="Ribosomal RNA small subunit methyltransferase A"/>
    <property type="match status" value="1"/>
</dbReference>
<evidence type="ECO:0000256" key="1">
    <source>
        <dbReference type="ARBA" id="ARBA00022490"/>
    </source>
</evidence>
<feature type="binding site" evidence="7 8">
    <location>
        <position position="10"/>
    </location>
    <ligand>
        <name>S-adenosyl-L-methionine</name>
        <dbReference type="ChEBI" id="CHEBI:59789"/>
    </ligand>
</feature>
<name>F4KTC4_HALH1</name>
<feature type="domain" description="Ribosomal RNA adenine methylase transferase N-terminal" evidence="9">
    <location>
        <begin position="17"/>
        <end position="189"/>
    </location>
</feature>
<feature type="binding site" evidence="7 8">
    <location>
        <position position="39"/>
    </location>
    <ligand>
        <name>S-adenosyl-L-methionine</name>
        <dbReference type="ChEBI" id="CHEBI:59789"/>
    </ligand>
</feature>
<dbReference type="KEGG" id="hhy:Halhy_3322"/>
<keyword evidence="4 7" id="KW-0808">Transferase</keyword>
<dbReference type="SMART" id="SM00650">
    <property type="entry name" value="rADc"/>
    <property type="match status" value="1"/>
</dbReference>
<evidence type="ECO:0000313" key="10">
    <source>
        <dbReference type="EMBL" id="AEE51181.1"/>
    </source>
</evidence>
<dbReference type="NCBIfam" id="TIGR00755">
    <property type="entry name" value="ksgA"/>
    <property type="match status" value="1"/>
</dbReference>
<organism evidence="10 11">
    <name type="scientific">Haliscomenobacter hydrossis (strain ATCC 27775 / DSM 1100 / LMG 10767 / O)</name>
    <dbReference type="NCBI Taxonomy" id="760192"/>
    <lineage>
        <taxon>Bacteria</taxon>
        <taxon>Pseudomonadati</taxon>
        <taxon>Bacteroidota</taxon>
        <taxon>Saprospiria</taxon>
        <taxon>Saprospirales</taxon>
        <taxon>Haliscomenobacteraceae</taxon>
        <taxon>Haliscomenobacter</taxon>
    </lineage>
</organism>
<evidence type="ECO:0000313" key="11">
    <source>
        <dbReference type="Proteomes" id="UP000008461"/>
    </source>
</evidence>
<dbReference type="PANTHER" id="PTHR11727">
    <property type="entry name" value="DIMETHYLADENOSINE TRANSFERASE"/>
    <property type="match status" value="1"/>
</dbReference>
<dbReference type="InterPro" id="IPR023165">
    <property type="entry name" value="rRNA_Ade_diMease-like_C"/>
</dbReference>
<dbReference type="Proteomes" id="UP000008461">
    <property type="component" value="Chromosome"/>
</dbReference>
<dbReference type="InterPro" id="IPR020598">
    <property type="entry name" value="rRNA_Ade_methylase_Trfase_N"/>
</dbReference>
<keyword evidence="6 7" id="KW-0694">RNA-binding</keyword>
<evidence type="ECO:0000256" key="8">
    <source>
        <dbReference type="PROSITE-ProRule" id="PRU01026"/>
    </source>
</evidence>
<evidence type="ECO:0000256" key="3">
    <source>
        <dbReference type="ARBA" id="ARBA00022603"/>
    </source>
</evidence>
<comment type="function">
    <text evidence="7">Specifically dimethylates two adjacent adenosines (A1518 and A1519) in the loop of a conserved hairpin near the 3'-end of 16S rRNA in the 30S particle. May play a critical role in biogenesis of 30S subunits.</text>
</comment>
<dbReference type="HOGENOM" id="CLU_041220_0_1_10"/>
<dbReference type="PROSITE" id="PS01131">
    <property type="entry name" value="RRNA_A_DIMETH"/>
    <property type="match status" value="1"/>
</dbReference>
<feature type="binding site" evidence="7 8">
    <location>
        <position position="12"/>
    </location>
    <ligand>
        <name>S-adenosyl-L-methionine</name>
        <dbReference type="ChEBI" id="CHEBI:59789"/>
    </ligand>
</feature>
<evidence type="ECO:0000259" key="9">
    <source>
        <dbReference type="SMART" id="SM00650"/>
    </source>
</evidence>
<evidence type="ECO:0000256" key="4">
    <source>
        <dbReference type="ARBA" id="ARBA00022679"/>
    </source>
</evidence>
<dbReference type="eggNOG" id="COG0030">
    <property type="taxonomic scope" value="Bacteria"/>
</dbReference>
<dbReference type="GO" id="GO:0003723">
    <property type="term" value="F:RNA binding"/>
    <property type="evidence" value="ECO:0007669"/>
    <property type="project" value="UniProtKB-UniRule"/>
</dbReference>
<dbReference type="STRING" id="760192.Halhy_3322"/>
<evidence type="ECO:0000256" key="5">
    <source>
        <dbReference type="ARBA" id="ARBA00022691"/>
    </source>
</evidence>
<dbReference type="Pfam" id="PF00398">
    <property type="entry name" value="RrnaAD"/>
    <property type="match status" value="1"/>
</dbReference>
<dbReference type="PANTHER" id="PTHR11727:SF7">
    <property type="entry name" value="DIMETHYLADENOSINE TRANSFERASE-RELATED"/>
    <property type="match status" value="1"/>
</dbReference>